<organism evidence="21">
    <name type="scientific">Thrips palmi</name>
    <name type="common">Melon thrips</name>
    <dbReference type="NCBI Taxonomy" id="161013"/>
    <lineage>
        <taxon>Eukaryota</taxon>
        <taxon>Metazoa</taxon>
        <taxon>Ecdysozoa</taxon>
        <taxon>Arthropoda</taxon>
        <taxon>Hexapoda</taxon>
        <taxon>Insecta</taxon>
        <taxon>Pterygota</taxon>
        <taxon>Neoptera</taxon>
        <taxon>Paraneoptera</taxon>
        <taxon>Thysanoptera</taxon>
        <taxon>Terebrantia</taxon>
        <taxon>Thripoidea</taxon>
        <taxon>Thripidae</taxon>
        <taxon>Thrips</taxon>
    </lineage>
</organism>
<evidence type="ECO:0000256" key="9">
    <source>
        <dbReference type="ARBA" id="ARBA00022692"/>
    </source>
</evidence>
<evidence type="ECO:0000256" key="2">
    <source>
        <dbReference type="ARBA" id="ARBA00004585"/>
    </source>
</evidence>
<dbReference type="InterPro" id="IPR013083">
    <property type="entry name" value="Znf_RING/FYVE/PHD"/>
</dbReference>
<comment type="catalytic activity">
    <reaction evidence="1">
        <text>S-ubiquitinyl-[E2 ubiquitin-conjugating enzyme]-L-cysteine + [acceptor protein]-L-lysine = [E2 ubiquitin-conjugating enzyme]-L-cysteine + N(6)-ubiquitinyl-[acceptor protein]-L-lysine.</text>
        <dbReference type="EC" id="2.3.2.27"/>
    </reaction>
</comment>
<dbReference type="SMART" id="SM00184">
    <property type="entry name" value="RING"/>
    <property type="match status" value="1"/>
</dbReference>
<dbReference type="InterPro" id="IPR017907">
    <property type="entry name" value="Znf_RING_CS"/>
</dbReference>
<evidence type="ECO:0000256" key="8">
    <source>
        <dbReference type="ARBA" id="ARBA00022679"/>
    </source>
</evidence>
<dbReference type="GO" id="GO:0008270">
    <property type="term" value="F:zinc ion binding"/>
    <property type="evidence" value="ECO:0007669"/>
    <property type="project" value="UniProtKB-KW"/>
</dbReference>
<evidence type="ECO:0000256" key="18">
    <source>
        <dbReference type="PROSITE-ProRule" id="PRU00175"/>
    </source>
</evidence>
<dbReference type="CDD" id="cd16527">
    <property type="entry name" value="RING-HC_PEX10"/>
    <property type="match status" value="1"/>
</dbReference>
<dbReference type="GeneID" id="117652431"/>
<dbReference type="Pfam" id="PF04757">
    <property type="entry name" value="Pex2_Pex12"/>
    <property type="match status" value="1"/>
</dbReference>
<evidence type="ECO:0000256" key="14">
    <source>
        <dbReference type="ARBA" id="ARBA00022927"/>
    </source>
</evidence>
<protein>
    <recommendedName>
        <fullName evidence="5">RING-type E3 ubiquitin transferase</fullName>
        <ecNumber evidence="5">2.3.2.27</ecNumber>
    </recommendedName>
</protein>
<evidence type="ECO:0000256" key="10">
    <source>
        <dbReference type="ARBA" id="ARBA00022723"/>
    </source>
</evidence>
<dbReference type="FunCoup" id="A0A6P9A7D9">
    <property type="interactions" value="1571"/>
</dbReference>
<keyword evidence="20" id="KW-1185">Reference proteome</keyword>
<accession>A0A6P9A7D9</accession>
<keyword evidence="14" id="KW-0653">Protein transport</keyword>
<dbReference type="KEGG" id="tpal:117652431"/>
<evidence type="ECO:0000313" key="21">
    <source>
        <dbReference type="RefSeq" id="XP_034253219.1"/>
    </source>
</evidence>
<dbReference type="InterPro" id="IPR025654">
    <property type="entry name" value="PEX2/10"/>
</dbReference>
<feature type="domain" description="RING-type" evidence="19">
    <location>
        <begin position="255"/>
        <end position="293"/>
    </location>
</feature>
<dbReference type="SUPFAM" id="SSF57850">
    <property type="entry name" value="RING/U-box"/>
    <property type="match status" value="1"/>
</dbReference>
<dbReference type="PROSITE" id="PS50089">
    <property type="entry name" value="ZF_RING_2"/>
    <property type="match status" value="1"/>
</dbReference>
<dbReference type="AlphaFoldDB" id="A0A6P9A7D9"/>
<dbReference type="GO" id="GO:0061630">
    <property type="term" value="F:ubiquitin protein ligase activity"/>
    <property type="evidence" value="ECO:0007669"/>
    <property type="project" value="UniProtKB-EC"/>
</dbReference>
<keyword evidence="16" id="KW-0472">Membrane</keyword>
<evidence type="ECO:0000256" key="13">
    <source>
        <dbReference type="ARBA" id="ARBA00022833"/>
    </source>
</evidence>
<keyword evidence="13" id="KW-0862">Zinc</keyword>
<comment type="pathway">
    <text evidence="3">Protein modification; protein ubiquitination.</text>
</comment>
<evidence type="ECO:0000256" key="12">
    <source>
        <dbReference type="ARBA" id="ARBA00022786"/>
    </source>
</evidence>
<keyword evidence="6" id="KW-0813">Transport</keyword>
<evidence type="ECO:0000256" key="16">
    <source>
        <dbReference type="ARBA" id="ARBA00023136"/>
    </source>
</evidence>
<keyword evidence="15" id="KW-1133">Transmembrane helix</keyword>
<gene>
    <name evidence="21" type="primary">LOC117652431</name>
</gene>
<dbReference type="GO" id="GO:0005778">
    <property type="term" value="C:peroxisomal membrane"/>
    <property type="evidence" value="ECO:0007669"/>
    <property type="project" value="UniProtKB-SubCell"/>
</dbReference>
<dbReference type="GO" id="GO:0016558">
    <property type="term" value="P:protein import into peroxisome matrix"/>
    <property type="evidence" value="ECO:0007669"/>
    <property type="project" value="InterPro"/>
</dbReference>
<sequence length="313" mass="35337">MVIKLRTLEPAGTAEVLRAAQRDELMVERIHQETSDLLLKAAGNRVWMKYHGSLPILSKILYAAVTTLADIQTLGEEYTGIIQINSTLRQLPSKKRRLLALLLECFGGIVCERLIAAFKRQLLIPSDLTVEARASLLEGLGALKSTLVFLTRLHKGVFYWGGEYFQLSKRLAGIRYVLVRRWLKDHSTRQGFQLLSTVTMFQLFIYTAISSFRWAQTIPATFPRLKKSLAVSNSSLEEDEPNQSSSGAGAAYYRCSLCLEPRTQDTAAPCGHVFCWSCITEWLQTRAQCPLCRDFVEVSRLIPIQNIARIPRN</sequence>
<dbReference type="OrthoDB" id="6270329at2759"/>
<evidence type="ECO:0000256" key="17">
    <source>
        <dbReference type="ARBA" id="ARBA00023140"/>
    </source>
</evidence>
<dbReference type="InterPro" id="IPR001841">
    <property type="entry name" value="Znf_RING"/>
</dbReference>
<proteinExistence type="inferred from homology"/>
<evidence type="ECO:0000313" key="20">
    <source>
        <dbReference type="Proteomes" id="UP000515158"/>
    </source>
</evidence>
<evidence type="ECO:0000256" key="6">
    <source>
        <dbReference type="ARBA" id="ARBA00022448"/>
    </source>
</evidence>
<reference evidence="21" key="1">
    <citation type="submission" date="2025-08" db="UniProtKB">
        <authorList>
            <consortium name="RefSeq"/>
        </authorList>
    </citation>
    <scope>IDENTIFICATION</scope>
    <source>
        <tissue evidence="21">Total insect</tissue>
    </source>
</reference>
<dbReference type="InterPro" id="IPR006845">
    <property type="entry name" value="Pex_N"/>
</dbReference>
<dbReference type="CTD" id="5192"/>
<keyword evidence="11 18" id="KW-0863">Zinc-finger</keyword>
<keyword evidence="8" id="KW-0808">Transferase</keyword>
<keyword evidence="17" id="KW-0576">Peroxisome</keyword>
<dbReference type="Pfam" id="PF13639">
    <property type="entry name" value="zf-RING_2"/>
    <property type="match status" value="1"/>
</dbReference>
<evidence type="ECO:0000256" key="7">
    <source>
        <dbReference type="ARBA" id="ARBA00022593"/>
    </source>
</evidence>
<evidence type="ECO:0000256" key="1">
    <source>
        <dbReference type="ARBA" id="ARBA00000900"/>
    </source>
</evidence>
<comment type="subcellular location">
    <subcellularLocation>
        <location evidence="2">Peroxisome membrane</location>
        <topology evidence="2">Multi-pass membrane protein</topology>
    </subcellularLocation>
</comment>
<keyword evidence="9" id="KW-0812">Transmembrane</keyword>
<keyword evidence="10" id="KW-0479">Metal-binding</keyword>
<dbReference type="PANTHER" id="PTHR23350">
    <property type="entry name" value="PEROXISOME ASSEMBLY PROTEIN 10"/>
    <property type="match status" value="1"/>
</dbReference>
<dbReference type="InParanoid" id="A0A6P9A7D9"/>
<evidence type="ECO:0000256" key="11">
    <source>
        <dbReference type="ARBA" id="ARBA00022771"/>
    </source>
</evidence>
<dbReference type="EC" id="2.3.2.27" evidence="5"/>
<dbReference type="PANTHER" id="PTHR23350:SF0">
    <property type="entry name" value="PEROXISOME BIOGENESIS FACTOR 10"/>
    <property type="match status" value="1"/>
</dbReference>
<keyword evidence="12" id="KW-0833">Ubl conjugation pathway</keyword>
<dbReference type="RefSeq" id="XP_034253219.1">
    <property type="nucleotide sequence ID" value="XM_034397328.1"/>
</dbReference>
<name>A0A6P9A7D9_THRPL</name>
<keyword evidence="7" id="KW-0962">Peroxisome biogenesis</keyword>
<evidence type="ECO:0000256" key="15">
    <source>
        <dbReference type="ARBA" id="ARBA00022989"/>
    </source>
</evidence>
<dbReference type="Gene3D" id="3.30.40.10">
    <property type="entry name" value="Zinc/RING finger domain, C3HC4 (zinc finger)"/>
    <property type="match status" value="1"/>
</dbReference>
<evidence type="ECO:0000256" key="4">
    <source>
        <dbReference type="ARBA" id="ARBA00008704"/>
    </source>
</evidence>
<evidence type="ECO:0000256" key="3">
    <source>
        <dbReference type="ARBA" id="ARBA00004906"/>
    </source>
</evidence>
<dbReference type="Proteomes" id="UP000515158">
    <property type="component" value="Unplaced"/>
</dbReference>
<evidence type="ECO:0000259" key="19">
    <source>
        <dbReference type="PROSITE" id="PS50089"/>
    </source>
</evidence>
<comment type="similarity">
    <text evidence="4">Belongs to the pex2/pex10/pex12 family.</text>
</comment>
<dbReference type="PROSITE" id="PS00518">
    <property type="entry name" value="ZF_RING_1"/>
    <property type="match status" value="1"/>
</dbReference>
<evidence type="ECO:0000256" key="5">
    <source>
        <dbReference type="ARBA" id="ARBA00012483"/>
    </source>
</evidence>